<proteinExistence type="predicted"/>
<gene>
    <name evidence="1" type="ORF">LX69_00728</name>
</gene>
<dbReference type="Proteomes" id="UP000249239">
    <property type="component" value="Unassembled WGS sequence"/>
</dbReference>
<dbReference type="EMBL" id="QKZK01000004">
    <property type="protein sequence ID" value="PZX19461.1"/>
    <property type="molecule type" value="Genomic_DNA"/>
</dbReference>
<evidence type="ECO:0000313" key="1">
    <source>
        <dbReference type="EMBL" id="PZX19461.1"/>
    </source>
</evidence>
<sequence>MNRSTPTPDHLKQLLEKIQALAPDEKETLLDILETDPTSKTYTIPEAQQMMVMERIRAYEKQPDKYLTWEQLEQQLQSGK</sequence>
<accession>A0A2W7NGC7</accession>
<evidence type="ECO:0000313" key="2">
    <source>
        <dbReference type="Proteomes" id="UP000249239"/>
    </source>
</evidence>
<reference evidence="1 2" key="1">
    <citation type="submission" date="2018-06" db="EMBL/GenBank/DDBJ databases">
        <title>Genomic Encyclopedia of Archaeal and Bacterial Type Strains, Phase II (KMG-II): from individual species to whole genera.</title>
        <authorList>
            <person name="Goeker M."/>
        </authorList>
    </citation>
    <scope>NUCLEOTIDE SEQUENCE [LARGE SCALE GENOMIC DNA]</scope>
    <source>
        <strain evidence="1 2">DSM 6779</strain>
    </source>
</reference>
<organism evidence="1 2">
    <name type="scientific">Breznakibacter xylanolyticus</name>
    <dbReference type="NCBI Taxonomy" id="990"/>
    <lineage>
        <taxon>Bacteria</taxon>
        <taxon>Pseudomonadati</taxon>
        <taxon>Bacteroidota</taxon>
        <taxon>Bacteroidia</taxon>
        <taxon>Marinilabiliales</taxon>
        <taxon>Marinilabiliaceae</taxon>
        <taxon>Breznakibacter</taxon>
    </lineage>
</organism>
<comment type="caution">
    <text evidence="1">The sequence shown here is derived from an EMBL/GenBank/DDBJ whole genome shotgun (WGS) entry which is preliminary data.</text>
</comment>
<name>A0A2W7NGC7_9BACT</name>
<dbReference type="AlphaFoldDB" id="A0A2W7NGC7"/>
<protein>
    <submittedName>
        <fullName evidence="1">Uncharacterized protein</fullName>
    </submittedName>
</protein>
<dbReference type="RefSeq" id="WP_111444445.1">
    <property type="nucleotide sequence ID" value="NZ_QKZK01000004.1"/>
</dbReference>
<keyword evidence="2" id="KW-1185">Reference proteome</keyword>